<accession>A0AAE7RWU7</accession>
<keyword evidence="3" id="KW-1185">Reference proteome</keyword>
<feature type="region of interest" description="Disordered" evidence="1">
    <location>
        <begin position="1"/>
        <end position="22"/>
    </location>
</feature>
<proteinExistence type="predicted"/>
<dbReference type="KEGG" id="vg:75691902"/>
<evidence type="ECO:0000313" key="3">
    <source>
        <dbReference type="Proteomes" id="UP000827406"/>
    </source>
</evidence>
<sequence>MNKGTKKKWNNGQRRKSRNPVRDYKFPRCNLALKEFDGTHQAMREAWRAIKLDWI</sequence>
<reference evidence="2 3" key="1">
    <citation type="submission" date="2021-04" db="EMBL/GenBank/DDBJ databases">
        <authorList>
            <person name="Shkoporov A.N."/>
            <person name="Stockdale S.R."/>
            <person name="Guerin E."/>
            <person name="Ross R.P."/>
            <person name="Hill C."/>
        </authorList>
    </citation>
    <scope>NUCLEOTIDE SEQUENCE [LARGE SCALE GENOMIC DNA]</scope>
    <source>
        <strain evidence="3">cr151_1</strain>
    </source>
</reference>
<evidence type="ECO:0000256" key="1">
    <source>
        <dbReference type="SAM" id="MobiDB-lite"/>
    </source>
</evidence>
<feature type="compositionally biased region" description="Basic residues" evidence="1">
    <location>
        <begin position="1"/>
        <end position="19"/>
    </location>
</feature>
<evidence type="ECO:0000313" key="2">
    <source>
        <dbReference type="EMBL" id="QWM89418.1"/>
    </source>
</evidence>
<dbReference type="GeneID" id="75691902"/>
<dbReference type="Proteomes" id="UP000827406">
    <property type="component" value="Segment"/>
</dbReference>
<gene>
    <name evidence="2" type="primary">gp_16082</name>
</gene>
<name>A0AAE7RWU7_9CAUD</name>
<dbReference type="EMBL" id="MZ130478">
    <property type="protein sequence ID" value="QWM89418.1"/>
    <property type="molecule type" value="Genomic_DNA"/>
</dbReference>
<protein>
    <submittedName>
        <fullName evidence="2">Uncharacterized protein</fullName>
    </submittedName>
</protein>
<organism evidence="2 3">
    <name type="scientific">uncultured phage cr151_1</name>
    <dbReference type="NCBI Taxonomy" id="2986406"/>
    <lineage>
        <taxon>Viruses</taxon>
        <taxon>Duplodnaviria</taxon>
        <taxon>Heunggongvirae</taxon>
        <taxon>Uroviricota</taxon>
        <taxon>Caudoviricetes</taxon>
        <taxon>Crassvirales</taxon>
        <taxon>Steigviridae</taxon>
        <taxon>Asinivirinae</taxon>
        <taxon>Kolpuevirus</taxon>
        <taxon>Kolpuevirus coli</taxon>
    </lineage>
</organism>
<dbReference type="RefSeq" id="YP_010358990.1">
    <property type="nucleotide sequence ID" value="NC_062768.1"/>
</dbReference>